<proteinExistence type="predicted"/>
<evidence type="ECO:0000256" key="1">
    <source>
        <dbReference type="SAM" id="MobiDB-lite"/>
    </source>
</evidence>
<accession>A0A6J4KB51</accession>
<name>A0A6J4KB51_9BACT</name>
<dbReference type="EMBL" id="CADCTW010000028">
    <property type="protein sequence ID" value="CAA9301108.1"/>
    <property type="molecule type" value="Genomic_DNA"/>
</dbReference>
<protein>
    <submittedName>
        <fullName evidence="2">Uncharacterized protein</fullName>
    </submittedName>
</protein>
<gene>
    <name evidence="2" type="ORF">AVDCRST_MAG68-446</name>
</gene>
<feature type="region of interest" description="Disordered" evidence="1">
    <location>
        <begin position="1"/>
        <end position="20"/>
    </location>
</feature>
<organism evidence="2">
    <name type="scientific">uncultured Gemmatimonadota bacterium</name>
    <dbReference type="NCBI Taxonomy" id="203437"/>
    <lineage>
        <taxon>Bacteria</taxon>
        <taxon>Pseudomonadati</taxon>
        <taxon>Gemmatimonadota</taxon>
        <taxon>environmental samples</taxon>
    </lineage>
</organism>
<reference evidence="2" key="1">
    <citation type="submission" date="2020-02" db="EMBL/GenBank/DDBJ databases">
        <authorList>
            <person name="Meier V. D."/>
        </authorList>
    </citation>
    <scope>NUCLEOTIDE SEQUENCE</scope>
    <source>
        <strain evidence="2">AVDCRST_MAG68</strain>
    </source>
</reference>
<evidence type="ECO:0000313" key="2">
    <source>
        <dbReference type="EMBL" id="CAA9301108.1"/>
    </source>
</evidence>
<dbReference type="AlphaFoldDB" id="A0A6J4KB51"/>
<sequence length="59" mass="6245">MLSLQRLQSPRRRGRVDLPGYGRTPVIVRGALTPRPPLPITGEAAPLVIERGGASSVSA</sequence>